<accession>E9P2M6</accession>
<sequence>ERDRNRNSKDDSRLSSSKEEGEATSDSDTDLSIVKCKTKLDSSLGMLRANKQEPFLSETESSHSNSGVRGKSRKQKRGSKKNLKKAHSKKSKEKSRGKKEKKHKAQKQKETFHWQPPLEFGDEEEEEEEDATGNSAAKDEKEKQATSNAKGKSRERPSENNRMVKDQTRDEEKLHKETVLLDKPVDSASPAVRGRGNGEQSTPAHALNSGNNVDVSKSADTAKVNNENEVDVTQMDDMEICTPDHNSPVKVSMDLSPVSLKMSFQDVNKNTVVSNNSEAENAKPEMDAKELAGVKERGKQSPNPTTIVTIAENAPKTEMAENSQSSMVDNKWKPLQGVGNLQVGAAASPLEGKNVAASSDSKPQGLRIEIKSKSKIRPGSLFDEVRKTARLNRRPRNRESSSEEDSPTRENSQSRSRSRSRSKSDPK</sequence>
<feature type="compositionally biased region" description="Basic and acidic residues" evidence="1">
    <location>
        <begin position="152"/>
        <end position="185"/>
    </location>
</feature>
<organism evidence="2">
    <name type="scientific">Acontias meleagris</name>
    <name type="common">Cape legless skink</name>
    <dbReference type="NCBI Taxonomy" id="156899"/>
    <lineage>
        <taxon>Eukaryota</taxon>
        <taxon>Metazoa</taxon>
        <taxon>Chordata</taxon>
        <taxon>Craniata</taxon>
        <taxon>Vertebrata</taxon>
        <taxon>Euteleostomi</taxon>
        <taxon>Lepidosauria</taxon>
        <taxon>Squamata</taxon>
        <taxon>Bifurcata</taxon>
        <taxon>Unidentata</taxon>
        <taxon>Scinciformata</taxon>
        <taxon>Scincidae</taxon>
        <taxon>Acontinae</taxon>
        <taxon>Acontias</taxon>
    </lineage>
</organism>
<feature type="compositionally biased region" description="Basic residues" evidence="1">
    <location>
        <begin position="70"/>
        <end position="106"/>
    </location>
</feature>
<dbReference type="AlphaFoldDB" id="E9P2M6"/>
<evidence type="ECO:0000256" key="1">
    <source>
        <dbReference type="SAM" id="MobiDB-lite"/>
    </source>
</evidence>
<feature type="compositionally biased region" description="Acidic residues" evidence="1">
    <location>
        <begin position="228"/>
        <end position="239"/>
    </location>
</feature>
<evidence type="ECO:0000313" key="2">
    <source>
        <dbReference type="EMBL" id="ADW86200.1"/>
    </source>
</evidence>
<feature type="region of interest" description="Disordered" evidence="1">
    <location>
        <begin position="349"/>
        <end position="427"/>
    </location>
</feature>
<feature type="compositionally biased region" description="Basic and acidic residues" evidence="1">
    <location>
        <begin position="1"/>
        <end position="21"/>
    </location>
</feature>
<proteinExistence type="predicted"/>
<dbReference type="EMBL" id="HQ876281">
    <property type="protein sequence ID" value="ADW86200.1"/>
    <property type="molecule type" value="Genomic_DNA"/>
</dbReference>
<gene>
    <name evidence="2" type="primary">NKTR</name>
</gene>
<protein>
    <submittedName>
        <fullName evidence="2">Natural killer-tumor recognition protein</fullName>
    </submittedName>
</protein>
<feature type="compositionally biased region" description="Acidic residues" evidence="1">
    <location>
        <begin position="120"/>
        <end position="131"/>
    </location>
</feature>
<name>E9P2M6_ACOME</name>
<feature type="non-terminal residue" evidence="2">
    <location>
        <position position="1"/>
    </location>
</feature>
<feature type="compositionally biased region" description="Polar residues" evidence="1">
    <location>
        <begin position="198"/>
        <end position="227"/>
    </location>
</feature>
<feature type="non-terminal residue" evidence="2">
    <location>
        <position position="427"/>
    </location>
</feature>
<feature type="region of interest" description="Disordered" evidence="1">
    <location>
        <begin position="1"/>
        <end position="248"/>
    </location>
</feature>
<feature type="region of interest" description="Disordered" evidence="1">
    <location>
        <begin position="293"/>
        <end position="331"/>
    </location>
</feature>
<reference evidence="2" key="1">
    <citation type="journal article" date="2011" name="Proc. R. Soc. B">
        <title>Intercontinental dispersal by a microendemic burrowing reptile (Dibamidae).</title>
        <authorList>
            <person name="Townsend T.M."/>
            <person name="Leavitt D.H."/>
            <person name="Reeder T.W."/>
        </authorList>
    </citation>
    <scope>NUCLEOTIDE SEQUENCE</scope>
</reference>